<reference evidence="1 2" key="1">
    <citation type="submission" date="2020-07" db="EMBL/GenBank/DDBJ databases">
        <title>Metarhizium humberi genome.</title>
        <authorList>
            <person name="Lysoe E."/>
        </authorList>
    </citation>
    <scope>NUCLEOTIDE SEQUENCE [LARGE SCALE GENOMIC DNA]</scope>
    <source>
        <strain evidence="1 2">ESALQ1638</strain>
    </source>
</reference>
<accession>A0A9P8MKH5</accession>
<gene>
    <name evidence="1" type="ORF">MHUMG1_00864</name>
</gene>
<proteinExistence type="predicted"/>
<evidence type="ECO:0000313" key="2">
    <source>
        <dbReference type="Proteomes" id="UP000764110"/>
    </source>
</evidence>
<organism evidence="1 2">
    <name type="scientific">Metarhizium humberi</name>
    <dbReference type="NCBI Taxonomy" id="2596975"/>
    <lineage>
        <taxon>Eukaryota</taxon>
        <taxon>Fungi</taxon>
        <taxon>Dikarya</taxon>
        <taxon>Ascomycota</taxon>
        <taxon>Pezizomycotina</taxon>
        <taxon>Sordariomycetes</taxon>
        <taxon>Hypocreomycetidae</taxon>
        <taxon>Hypocreales</taxon>
        <taxon>Clavicipitaceae</taxon>
        <taxon>Metarhizium</taxon>
    </lineage>
</organism>
<sequence>MYRVRSTPYHTSLSLCRQVPDLEVLGTQTTSGLFCSATPYAGYYLIVRSVQAADMTSTDPNPARIPVPSSGAPEVWGWVDIVRVQHQCRRQDRAVCSGLVADFHHSMQLASSLRTENLPGS</sequence>
<dbReference type="AlphaFoldDB" id="A0A9P8MKH5"/>
<keyword evidence="2" id="KW-1185">Reference proteome</keyword>
<protein>
    <submittedName>
        <fullName evidence="1">Uncharacterized protein</fullName>
    </submittedName>
</protein>
<evidence type="ECO:0000313" key="1">
    <source>
        <dbReference type="EMBL" id="KAH0601985.1"/>
    </source>
</evidence>
<comment type="caution">
    <text evidence="1">The sequence shown here is derived from an EMBL/GenBank/DDBJ whole genome shotgun (WGS) entry which is preliminary data.</text>
</comment>
<name>A0A9P8MKH5_9HYPO</name>
<dbReference type="EMBL" id="JACEFI010000001">
    <property type="protein sequence ID" value="KAH0601985.1"/>
    <property type="molecule type" value="Genomic_DNA"/>
</dbReference>
<dbReference type="Proteomes" id="UP000764110">
    <property type="component" value="Unassembled WGS sequence"/>
</dbReference>